<dbReference type="GO" id="GO:0005524">
    <property type="term" value="F:ATP binding"/>
    <property type="evidence" value="ECO:0007669"/>
    <property type="project" value="InterPro"/>
</dbReference>
<evidence type="ECO:0000313" key="3">
    <source>
        <dbReference type="EMBL" id="CAD8140942.1"/>
    </source>
</evidence>
<gene>
    <name evidence="3" type="ORF">PPENT_87.1.T0090359</name>
</gene>
<dbReference type="GO" id="GO:0004674">
    <property type="term" value="F:protein serine/threonine kinase activity"/>
    <property type="evidence" value="ECO:0007669"/>
    <property type="project" value="TreeGrafter"/>
</dbReference>
<dbReference type="PANTHER" id="PTHR44167:SF18">
    <property type="entry name" value="PROTEIN KINASE DOMAIN-CONTAINING PROTEIN"/>
    <property type="match status" value="1"/>
</dbReference>
<dbReference type="PANTHER" id="PTHR44167">
    <property type="entry name" value="OVARIAN-SPECIFIC SERINE/THREONINE-PROTEIN KINASE LOK-RELATED"/>
    <property type="match status" value="1"/>
</dbReference>
<dbReference type="GO" id="GO:0044773">
    <property type="term" value="P:mitotic DNA damage checkpoint signaling"/>
    <property type="evidence" value="ECO:0007669"/>
    <property type="project" value="TreeGrafter"/>
</dbReference>
<sequence length="375" mass="43814">MDTQNLNLHHSFQSNEAKSKLQNKNQLSSEEIQSFQKQPQSSRITQETENRFISYSNTSIYLNNKYLESFDKNSKQAVSSKMLIADYECLFYKKYMIERVVKESKQCKVVLCQEIGTNQKKIAKVYEGRMMNFEDIVPEIQTNCKLSNFPHRNIITLIDLFIEPDLIALVFEYQAGGTLYEFLVQKKFQLTDSEVKIIMKQILKGLRHLQKMEIIHRDIKLDNIMFTEFNNIKSLKIIDFGCAAFINDSRVKSIKCGTFGYIAPEILNDQYYDYSSDIYSVGGIFHILLTGTRIYPQFLEQQQIKYLNSKNAYKLNKSITCPLILDLLNSMLSQQSSRPKANSCLKHEYFLKSDLSITNQLKKMQFPKLRNPFRK</sequence>
<evidence type="ECO:0000259" key="2">
    <source>
        <dbReference type="PROSITE" id="PS50011"/>
    </source>
</evidence>
<evidence type="ECO:0000256" key="1">
    <source>
        <dbReference type="SAM" id="MobiDB-lite"/>
    </source>
</evidence>
<dbReference type="InterPro" id="IPR000719">
    <property type="entry name" value="Prot_kinase_dom"/>
</dbReference>
<dbReference type="PROSITE" id="PS50011">
    <property type="entry name" value="PROTEIN_KINASE_DOM"/>
    <property type="match status" value="1"/>
</dbReference>
<protein>
    <recommendedName>
        <fullName evidence="2">Protein kinase domain-containing protein</fullName>
    </recommendedName>
</protein>
<organism evidence="3 4">
    <name type="scientific">Paramecium pentaurelia</name>
    <dbReference type="NCBI Taxonomy" id="43138"/>
    <lineage>
        <taxon>Eukaryota</taxon>
        <taxon>Sar</taxon>
        <taxon>Alveolata</taxon>
        <taxon>Ciliophora</taxon>
        <taxon>Intramacronucleata</taxon>
        <taxon>Oligohymenophorea</taxon>
        <taxon>Peniculida</taxon>
        <taxon>Parameciidae</taxon>
        <taxon>Paramecium</taxon>
    </lineage>
</organism>
<dbReference type="PROSITE" id="PS00108">
    <property type="entry name" value="PROTEIN_KINASE_ST"/>
    <property type="match status" value="1"/>
</dbReference>
<dbReference type="GO" id="GO:0005737">
    <property type="term" value="C:cytoplasm"/>
    <property type="evidence" value="ECO:0007669"/>
    <property type="project" value="TreeGrafter"/>
</dbReference>
<reference evidence="3" key="1">
    <citation type="submission" date="2021-01" db="EMBL/GenBank/DDBJ databases">
        <authorList>
            <consortium name="Genoscope - CEA"/>
            <person name="William W."/>
        </authorList>
    </citation>
    <scope>NUCLEOTIDE SEQUENCE</scope>
</reference>
<proteinExistence type="predicted"/>
<feature type="domain" description="Protein kinase" evidence="2">
    <location>
        <begin position="95"/>
        <end position="350"/>
    </location>
</feature>
<dbReference type="AlphaFoldDB" id="A0A8S1SR51"/>
<comment type="caution">
    <text evidence="3">The sequence shown here is derived from an EMBL/GenBank/DDBJ whole genome shotgun (WGS) entry which is preliminary data.</text>
</comment>
<dbReference type="Pfam" id="PF00069">
    <property type="entry name" value="Pkinase"/>
    <property type="match status" value="1"/>
</dbReference>
<evidence type="ECO:0000313" key="4">
    <source>
        <dbReference type="Proteomes" id="UP000689195"/>
    </source>
</evidence>
<dbReference type="EMBL" id="CAJJDO010000009">
    <property type="protein sequence ID" value="CAD8140942.1"/>
    <property type="molecule type" value="Genomic_DNA"/>
</dbReference>
<dbReference type="GO" id="GO:0005634">
    <property type="term" value="C:nucleus"/>
    <property type="evidence" value="ECO:0007669"/>
    <property type="project" value="TreeGrafter"/>
</dbReference>
<dbReference type="Proteomes" id="UP000689195">
    <property type="component" value="Unassembled WGS sequence"/>
</dbReference>
<dbReference type="SMART" id="SM00220">
    <property type="entry name" value="S_TKc"/>
    <property type="match status" value="1"/>
</dbReference>
<feature type="region of interest" description="Disordered" evidence="1">
    <location>
        <begin position="1"/>
        <end position="20"/>
    </location>
</feature>
<accession>A0A8S1SR51</accession>
<name>A0A8S1SR51_9CILI</name>
<dbReference type="OrthoDB" id="304037at2759"/>
<dbReference type="InterPro" id="IPR008271">
    <property type="entry name" value="Ser/Thr_kinase_AS"/>
</dbReference>
<feature type="region of interest" description="Disordered" evidence="1">
    <location>
        <begin position="28"/>
        <end position="48"/>
    </location>
</feature>
<keyword evidence="4" id="KW-1185">Reference proteome</keyword>